<proteinExistence type="predicted"/>
<keyword evidence="3" id="KW-1185">Reference proteome</keyword>
<organism evidence="2 3">
    <name type="scientific">Jimgerdemannia flammicorona</name>
    <dbReference type="NCBI Taxonomy" id="994334"/>
    <lineage>
        <taxon>Eukaryota</taxon>
        <taxon>Fungi</taxon>
        <taxon>Fungi incertae sedis</taxon>
        <taxon>Mucoromycota</taxon>
        <taxon>Mucoromycotina</taxon>
        <taxon>Endogonomycetes</taxon>
        <taxon>Endogonales</taxon>
        <taxon>Endogonaceae</taxon>
        <taxon>Jimgerdemannia</taxon>
    </lineage>
</organism>
<evidence type="ECO:0000256" key="1">
    <source>
        <dbReference type="SAM" id="MobiDB-lite"/>
    </source>
</evidence>
<gene>
    <name evidence="2" type="ORF">BC938DRAFT_482898</name>
</gene>
<evidence type="ECO:0000313" key="2">
    <source>
        <dbReference type="EMBL" id="RUS27669.1"/>
    </source>
</evidence>
<dbReference type="EMBL" id="RBNJ01007994">
    <property type="protein sequence ID" value="RUS27669.1"/>
    <property type="molecule type" value="Genomic_DNA"/>
</dbReference>
<name>A0A433QD55_9FUNG</name>
<comment type="caution">
    <text evidence="2">The sequence shown here is derived from an EMBL/GenBank/DDBJ whole genome shotgun (WGS) entry which is preliminary data.</text>
</comment>
<accession>A0A433QD55</accession>
<reference evidence="2 3" key="1">
    <citation type="journal article" date="2018" name="New Phytol.">
        <title>Phylogenomics of Endogonaceae and evolution of mycorrhizas within Mucoromycota.</title>
        <authorList>
            <person name="Chang Y."/>
            <person name="Desiro A."/>
            <person name="Na H."/>
            <person name="Sandor L."/>
            <person name="Lipzen A."/>
            <person name="Clum A."/>
            <person name="Barry K."/>
            <person name="Grigoriev I.V."/>
            <person name="Martin F.M."/>
            <person name="Stajich J.E."/>
            <person name="Smith M.E."/>
            <person name="Bonito G."/>
            <person name="Spatafora J.W."/>
        </authorList>
    </citation>
    <scope>NUCLEOTIDE SEQUENCE [LARGE SCALE GENOMIC DNA]</scope>
    <source>
        <strain evidence="2 3">AD002</strain>
    </source>
</reference>
<feature type="region of interest" description="Disordered" evidence="1">
    <location>
        <begin position="51"/>
        <end position="83"/>
    </location>
</feature>
<dbReference type="AlphaFoldDB" id="A0A433QD55"/>
<dbReference type="Proteomes" id="UP000274822">
    <property type="component" value="Unassembled WGS sequence"/>
</dbReference>
<protein>
    <submittedName>
        <fullName evidence="2">Uncharacterized protein</fullName>
    </submittedName>
</protein>
<evidence type="ECO:0000313" key="3">
    <source>
        <dbReference type="Proteomes" id="UP000274822"/>
    </source>
</evidence>
<sequence length="200" mass="20921">MPRSTPALSAALTAPVPLAVPLPPLSTVDHAFIDRAVASLTALAGTAPGTATSPLALPPPASAAPPAGAAPSRRPEPSGRVSLPTFPCRRSGCQPIRQVLSCRLHFTRSSLSSHWMTTGCAWPLGSLLPCQRLARPSSLPGGLVNVLRHPALRVSRHDGAYLVAGLHYLYPEGLSVSLRSPPGPRTSDLPCFQRIPYDGP</sequence>